<organism evidence="2 3">
    <name type="scientific">Microbulbifer elongatus</name>
    <dbReference type="NCBI Taxonomy" id="86173"/>
    <lineage>
        <taxon>Bacteria</taxon>
        <taxon>Pseudomonadati</taxon>
        <taxon>Pseudomonadota</taxon>
        <taxon>Gammaproteobacteria</taxon>
        <taxon>Cellvibrionales</taxon>
        <taxon>Microbulbiferaceae</taxon>
        <taxon>Microbulbifer</taxon>
    </lineage>
</organism>
<keyword evidence="1" id="KW-1133">Transmembrane helix</keyword>
<protein>
    <submittedName>
        <fullName evidence="2">HdeD family acid-resistance protein</fullName>
    </submittedName>
</protein>
<dbReference type="InterPro" id="IPR052712">
    <property type="entry name" value="Acid_resist_chaperone_HdeD"/>
</dbReference>
<dbReference type="EMBL" id="JACASI010000013">
    <property type="protein sequence ID" value="MCQ3828590.1"/>
    <property type="molecule type" value="Genomic_DNA"/>
</dbReference>
<dbReference type="Pfam" id="PF03729">
    <property type="entry name" value="DUF308"/>
    <property type="match status" value="1"/>
</dbReference>
<feature type="transmembrane region" description="Helical" evidence="1">
    <location>
        <begin position="83"/>
        <end position="103"/>
    </location>
</feature>
<feature type="transmembrane region" description="Helical" evidence="1">
    <location>
        <begin position="109"/>
        <end position="129"/>
    </location>
</feature>
<name>A0ABT1NXI7_9GAMM</name>
<dbReference type="RefSeq" id="WP_231758692.1">
    <property type="nucleotide sequence ID" value="NZ_CP088953.1"/>
</dbReference>
<comment type="caution">
    <text evidence="2">The sequence shown here is derived from an EMBL/GenBank/DDBJ whole genome shotgun (WGS) entry which is preliminary data.</text>
</comment>
<feature type="transmembrane region" description="Helical" evidence="1">
    <location>
        <begin position="50"/>
        <end position="71"/>
    </location>
</feature>
<sequence length="200" mass="21907">MAPESDSQLSLSSRPLLRAMADNWWVALVRGLFAIAFGVLTFIWPGISLLSLVFLFAIYTLIDGVVALYGAIKGRGQVERSSLWWLLFVGITGIAAAILTFVYPQVTALVLVIFIGAWALVRGIFEIIGAIRLRKEIDQEWLLIFAGVLSVIFGLVLLLKPGAGALALLWLIGSYAIVFGIILVWLAFRLKKLAHNTHGT</sequence>
<evidence type="ECO:0000313" key="3">
    <source>
        <dbReference type="Proteomes" id="UP001205566"/>
    </source>
</evidence>
<proteinExistence type="predicted"/>
<gene>
    <name evidence="2" type="ORF">HXX02_03980</name>
</gene>
<keyword evidence="3" id="KW-1185">Reference proteome</keyword>
<dbReference type="InterPro" id="IPR005325">
    <property type="entry name" value="DUF308_memb"/>
</dbReference>
<evidence type="ECO:0000256" key="1">
    <source>
        <dbReference type="SAM" id="Phobius"/>
    </source>
</evidence>
<feature type="transmembrane region" description="Helical" evidence="1">
    <location>
        <begin position="24"/>
        <end position="44"/>
    </location>
</feature>
<dbReference type="Proteomes" id="UP001205566">
    <property type="component" value="Unassembled WGS sequence"/>
</dbReference>
<evidence type="ECO:0000313" key="2">
    <source>
        <dbReference type="EMBL" id="MCQ3828590.1"/>
    </source>
</evidence>
<dbReference type="PANTHER" id="PTHR34989">
    <property type="entry name" value="PROTEIN HDED"/>
    <property type="match status" value="1"/>
</dbReference>
<keyword evidence="1" id="KW-0812">Transmembrane</keyword>
<reference evidence="2" key="1">
    <citation type="thesis" date="2020" institute="Technische Universitat Dresden" country="Dresden, Germany">
        <title>The Agarolytic System of Microbulbifer elongatus PORT2, Isolated from Batu Karas, Pangandaran West Java Indonesia.</title>
        <authorList>
            <person name="Anggraeni S.R."/>
        </authorList>
    </citation>
    <scope>NUCLEOTIDE SEQUENCE</scope>
    <source>
        <strain evidence="2">PORT2</strain>
    </source>
</reference>
<dbReference type="PANTHER" id="PTHR34989:SF1">
    <property type="entry name" value="PROTEIN HDED"/>
    <property type="match status" value="1"/>
</dbReference>
<accession>A0ABT1NXI7</accession>
<feature type="transmembrane region" description="Helical" evidence="1">
    <location>
        <begin position="165"/>
        <end position="188"/>
    </location>
</feature>
<feature type="transmembrane region" description="Helical" evidence="1">
    <location>
        <begin position="141"/>
        <end position="159"/>
    </location>
</feature>
<keyword evidence="1" id="KW-0472">Membrane</keyword>